<dbReference type="Proteomes" id="UP000036681">
    <property type="component" value="Unplaced"/>
</dbReference>
<accession>A0A9J2PI34</accession>
<name>A0A9J2PI34_ASCLU</name>
<protein>
    <submittedName>
        <fullName evidence="2">Secreted protein</fullName>
    </submittedName>
</protein>
<dbReference type="AlphaFoldDB" id="A0A9J2PI34"/>
<reference evidence="2" key="1">
    <citation type="submission" date="2023-03" db="UniProtKB">
        <authorList>
            <consortium name="WormBaseParasite"/>
        </authorList>
    </citation>
    <scope>IDENTIFICATION</scope>
</reference>
<dbReference type="WBParaSite" id="ALUE_0000897401-mRNA-1">
    <property type="protein sequence ID" value="ALUE_0000897401-mRNA-1"/>
    <property type="gene ID" value="ALUE_0000897401"/>
</dbReference>
<proteinExistence type="predicted"/>
<evidence type="ECO:0000313" key="2">
    <source>
        <dbReference type="WBParaSite" id="ALUE_0000897401-mRNA-1"/>
    </source>
</evidence>
<keyword evidence="1" id="KW-1185">Reference proteome</keyword>
<sequence>MLRAFYFLRIIVQQLNLKVLVVPRRSLVFAEEISFCQENKLLCEWRKTEKQPIRHCLAVCTEGPCLLRIREQLYVRESVKRMAQVTGATVRTGCVLYRQHFLDGNLSDCSRFLSIIAVWTLLFQPTFHFSYSAAAFSVIVV</sequence>
<evidence type="ECO:0000313" key="1">
    <source>
        <dbReference type="Proteomes" id="UP000036681"/>
    </source>
</evidence>
<organism evidence="1 2">
    <name type="scientific">Ascaris lumbricoides</name>
    <name type="common">Giant roundworm</name>
    <dbReference type="NCBI Taxonomy" id="6252"/>
    <lineage>
        <taxon>Eukaryota</taxon>
        <taxon>Metazoa</taxon>
        <taxon>Ecdysozoa</taxon>
        <taxon>Nematoda</taxon>
        <taxon>Chromadorea</taxon>
        <taxon>Rhabditida</taxon>
        <taxon>Spirurina</taxon>
        <taxon>Ascaridomorpha</taxon>
        <taxon>Ascaridoidea</taxon>
        <taxon>Ascarididae</taxon>
        <taxon>Ascaris</taxon>
    </lineage>
</organism>